<gene>
    <name evidence="8" type="ORF">E6H03_11475</name>
</gene>
<comment type="cofactor">
    <cofactor evidence="1">
        <name>Mg(2+)</name>
        <dbReference type="ChEBI" id="CHEBI:18420"/>
    </cofactor>
</comment>
<dbReference type="Gene3D" id="3.90.1560.10">
    <property type="entry name" value="ComB-like"/>
    <property type="match status" value="1"/>
</dbReference>
<dbReference type="SUPFAM" id="SSF142823">
    <property type="entry name" value="ComB-like"/>
    <property type="match status" value="1"/>
</dbReference>
<evidence type="ECO:0000313" key="8">
    <source>
        <dbReference type="EMBL" id="TMI78748.1"/>
    </source>
</evidence>
<accession>A0A537J5C6</accession>
<dbReference type="AlphaFoldDB" id="A0A537J5C6"/>
<dbReference type="GO" id="GO:0050545">
    <property type="term" value="F:sulfopyruvate decarboxylase activity"/>
    <property type="evidence" value="ECO:0007669"/>
    <property type="project" value="TreeGrafter"/>
</dbReference>
<proteinExistence type="inferred from homology"/>
<organism evidence="8 9">
    <name type="scientific">Candidatus Segetimicrobium genomatis</name>
    <dbReference type="NCBI Taxonomy" id="2569760"/>
    <lineage>
        <taxon>Bacteria</taxon>
        <taxon>Bacillati</taxon>
        <taxon>Candidatus Sysuimicrobiota</taxon>
        <taxon>Candidatus Sysuimicrobiia</taxon>
        <taxon>Candidatus Sysuimicrobiales</taxon>
        <taxon>Candidatus Segetimicrobiaceae</taxon>
        <taxon>Candidatus Segetimicrobium</taxon>
    </lineage>
</organism>
<dbReference type="Proteomes" id="UP000318093">
    <property type="component" value="Unassembled WGS sequence"/>
</dbReference>
<evidence type="ECO:0000256" key="2">
    <source>
        <dbReference type="ARBA" id="ARBA00009997"/>
    </source>
</evidence>
<dbReference type="Pfam" id="PF04029">
    <property type="entry name" value="2-ph_phosp"/>
    <property type="match status" value="1"/>
</dbReference>
<keyword evidence="5" id="KW-0378">Hydrolase</keyword>
<reference evidence="8 9" key="1">
    <citation type="journal article" date="2019" name="Nat. Microbiol.">
        <title>Mediterranean grassland soil C-N compound turnover is dependent on rainfall and depth, and is mediated by genomically divergent microorganisms.</title>
        <authorList>
            <person name="Diamond S."/>
            <person name="Andeer P.F."/>
            <person name="Li Z."/>
            <person name="Crits-Christoph A."/>
            <person name="Burstein D."/>
            <person name="Anantharaman K."/>
            <person name="Lane K.R."/>
            <person name="Thomas B.C."/>
            <person name="Pan C."/>
            <person name="Northen T.R."/>
            <person name="Banfield J.F."/>
        </authorList>
    </citation>
    <scope>NUCLEOTIDE SEQUENCE [LARGE SCALE GENOMIC DNA]</scope>
    <source>
        <strain evidence="8">NP_6</strain>
    </source>
</reference>
<protein>
    <recommendedName>
        <fullName evidence="4">Probable 2-phosphosulfolactate phosphatase</fullName>
        <ecNumber evidence="3">3.1.3.71</ecNumber>
    </recommendedName>
</protein>
<evidence type="ECO:0000256" key="7">
    <source>
        <dbReference type="ARBA" id="ARBA00033711"/>
    </source>
</evidence>
<dbReference type="EC" id="3.1.3.71" evidence="3"/>
<evidence type="ECO:0000256" key="5">
    <source>
        <dbReference type="ARBA" id="ARBA00022801"/>
    </source>
</evidence>
<evidence type="ECO:0000256" key="3">
    <source>
        <dbReference type="ARBA" id="ARBA00012953"/>
    </source>
</evidence>
<dbReference type="InterPro" id="IPR005238">
    <property type="entry name" value="ComB-like"/>
</dbReference>
<dbReference type="GO" id="GO:0050532">
    <property type="term" value="F:2-phosphosulfolactate phosphatase activity"/>
    <property type="evidence" value="ECO:0007669"/>
    <property type="project" value="UniProtKB-EC"/>
</dbReference>
<sequence>MLGAVELHVAFLPDETGPLRGRTVVVVDVLRATTSLLVMLERGCAEVLIAPSIEAARRYQRAHPDVLLAGEQGGRAPAGFDFGNSPVAFAAAALAGRRVVFATTNGTRAMHMAREASLVLLGCLRNRSAVAREALSAARDGVGLSVVCAGREGRFSLDDAYTAGAIVAAALSGREGAGSVDLTDAAMAALELYRGTAQPAALFRRTRAGQNVIAIGLPEDLDYCAEPDRSETVPRLGDRVQVVAR</sequence>
<evidence type="ECO:0000256" key="4">
    <source>
        <dbReference type="ARBA" id="ARBA00021948"/>
    </source>
</evidence>
<evidence type="ECO:0000313" key="9">
    <source>
        <dbReference type="Proteomes" id="UP000318093"/>
    </source>
</evidence>
<evidence type="ECO:0000256" key="1">
    <source>
        <dbReference type="ARBA" id="ARBA00001946"/>
    </source>
</evidence>
<dbReference type="EMBL" id="VBAN01000388">
    <property type="protein sequence ID" value="TMI78748.1"/>
    <property type="molecule type" value="Genomic_DNA"/>
</dbReference>
<dbReference type="GO" id="GO:0000287">
    <property type="term" value="F:magnesium ion binding"/>
    <property type="evidence" value="ECO:0007669"/>
    <property type="project" value="InterPro"/>
</dbReference>
<comment type="caution">
    <text evidence="8">The sequence shown here is derived from an EMBL/GenBank/DDBJ whole genome shotgun (WGS) entry which is preliminary data.</text>
</comment>
<dbReference type="PANTHER" id="PTHR37311:SF1">
    <property type="entry name" value="2-PHOSPHOSULFOLACTATE PHOSPHATASE-RELATED"/>
    <property type="match status" value="1"/>
</dbReference>
<dbReference type="InterPro" id="IPR036702">
    <property type="entry name" value="ComB-like_sf"/>
</dbReference>
<evidence type="ECO:0000256" key="6">
    <source>
        <dbReference type="ARBA" id="ARBA00022842"/>
    </source>
</evidence>
<name>A0A537J5C6_9BACT</name>
<comment type="catalytic activity">
    <reaction evidence="7">
        <text>(2R)-O-phospho-3-sulfolactate + H2O = (2R)-3-sulfolactate + phosphate</text>
        <dbReference type="Rhea" id="RHEA:23416"/>
        <dbReference type="ChEBI" id="CHEBI:15377"/>
        <dbReference type="ChEBI" id="CHEBI:15597"/>
        <dbReference type="ChEBI" id="CHEBI:43474"/>
        <dbReference type="ChEBI" id="CHEBI:58738"/>
        <dbReference type="EC" id="3.1.3.71"/>
    </reaction>
</comment>
<dbReference type="PANTHER" id="PTHR37311">
    <property type="entry name" value="2-PHOSPHOSULFOLACTATE PHOSPHATASE-RELATED"/>
    <property type="match status" value="1"/>
</dbReference>
<comment type="similarity">
    <text evidence="2">Belongs to the ComB family.</text>
</comment>
<keyword evidence="6" id="KW-0460">Magnesium</keyword>